<dbReference type="NCBIfam" id="TIGR00756">
    <property type="entry name" value="PPR"/>
    <property type="match status" value="6"/>
</dbReference>
<reference evidence="3 4" key="1">
    <citation type="journal article" date="2024" name="Plant J.">
        <title>Genome sequences and population genomics reveal climatic adaptation and genomic divergence between two closely related sweetgum species.</title>
        <authorList>
            <person name="Xu W.Q."/>
            <person name="Ren C.Q."/>
            <person name="Zhang X.Y."/>
            <person name="Comes H.P."/>
            <person name="Liu X.H."/>
            <person name="Li Y.G."/>
            <person name="Kettle C.J."/>
            <person name="Jalonen R."/>
            <person name="Gaisberger H."/>
            <person name="Ma Y.Z."/>
            <person name="Qiu Y.X."/>
        </authorList>
    </citation>
    <scope>NUCLEOTIDE SEQUENCE [LARGE SCALE GENOMIC DNA]</scope>
    <source>
        <strain evidence="3">Hangzhou</strain>
    </source>
</reference>
<feature type="repeat" description="PPR" evidence="2">
    <location>
        <begin position="252"/>
        <end position="282"/>
    </location>
</feature>
<evidence type="ECO:0000313" key="3">
    <source>
        <dbReference type="EMBL" id="KAK9278241.1"/>
    </source>
</evidence>
<dbReference type="EMBL" id="JBBPBK010000009">
    <property type="protein sequence ID" value="KAK9278241.1"/>
    <property type="molecule type" value="Genomic_DNA"/>
</dbReference>
<proteinExistence type="predicted"/>
<dbReference type="GO" id="GO:0009451">
    <property type="term" value="P:RNA modification"/>
    <property type="evidence" value="ECO:0007669"/>
    <property type="project" value="InterPro"/>
</dbReference>
<dbReference type="InterPro" id="IPR002885">
    <property type="entry name" value="PPR_rpt"/>
</dbReference>
<feature type="repeat" description="PPR" evidence="2">
    <location>
        <begin position="384"/>
        <end position="418"/>
    </location>
</feature>
<dbReference type="Pfam" id="PF13041">
    <property type="entry name" value="PPR_2"/>
    <property type="match status" value="3"/>
</dbReference>
<dbReference type="FunFam" id="1.25.40.10:FF:000031">
    <property type="entry name" value="Pentatricopeptide repeat-containing protein mitochondrial"/>
    <property type="match status" value="1"/>
</dbReference>
<feature type="repeat" description="PPR" evidence="2">
    <location>
        <begin position="283"/>
        <end position="317"/>
    </location>
</feature>
<protein>
    <recommendedName>
        <fullName evidence="5">Pentatricopeptide repeat-containing protein</fullName>
    </recommendedName>
</protein>
<sequence>MNHSIQIQKLTLLLHNKTTVLSTQNLLQIHAQLITAGLHSDHTWLLPLFQLCSSNPSTLHHATSIFTHAQQPNTPTLHTMILRHASEANPLHAISSFKAMQRMKPNTPLDDPFIYASLIKACNKLSAIREGKSIHCHILRLGFDCNVNVLNTLVHFYSNSASLIGYACCLFDRIPERTIVTVNCMVSGYVKNKLFDMGLDLFNGVLSGCYGLSLKPNHVTLVILISGCAEFGGFSVGELLHSYCCKVGLSLRNEVCNALMDLYAKLGRMGDAARVFHEMPERDLVSWNTMIAGYAKNNNCGKALTLFKEMRIGNVGYDRVSLIGLISACANTRDLDTGKMVHGYIKASGTEATVPVGTALINMYSKCGLIDFARRVFDELPAENIASWNSMIHGYVECGHFCEALRLFNLIKCRKLIPDEVTMLGLISACRNSEELYHGVHIHSYIESSDHLNGNIFLSNALIDMYAKCGCMTQAKAVFDKMPEKDVVSWTSIIVGHAINGEGKEALVAFQQMNAEKIEPNSVTFIGVLLACDHAGLIEDGRNLYDTMCKVYDIEPRIEHCGCIVDMHARAGMLEEAQEFVKNMPVEPNAVVWRMLINACRVHGNFTMGLSLASGLKELSTLRGPEDHVISSNFFAEAGRWSDVLRARSSMVVQKAPKVAGKSSILDATT</sequence>
<dbReference type="Proteomes" id="UP001415857">
    <property type="component" value="Unassembled WGS sequence"/>
</dbReference>
<keyword evidence="4" id="KW-1185">Reference proteome</keyword>
<gene>
    <name evidence="3" type="ORF">L1049_027803</name>
</gene>
<evidence type="ECO:0000256" key="1">
    <source>
        <dbReference type="ARBA" id="ARBA00022737"/>
    </source>
</evidence>
<dbReference type="InterPro" id="IPR011990">
    <property type="entry name" value="TPR-like_helical_dom_sf"/>
</dbReference>
<evidence type="ECO:0000313" key="4">
    <source>
        <dbReference type="Proteomes" id="UP001415857"/>
    </source>
</evidence>
<feature type="repeat" description="PPR" evidence="2">
    <location>
        <begin position="455"/>
        <end position="489"/>
    </location>
</feature>
<name>A0AAP0RHV0_LIQFO</name>
<dbReference type="FunFam" id="1.25.40.10:FF:000073">
    <property type="entry name" value="Pentatricopeptide repeat-containing protein chloroplastic"/>
    <property type="match status" value="1"/>
</dbReference>
<dbReference type="AlphaFoldDB" id="A0AAP0RHV0"/>
<organism evidence="3 4">
    <name type="scientific">Liquidambar formosana</name>
    <name type="common">Formosan gum</name>
    <dbReference type="NCBI Taxonomy" id="63359"/>
    <lineage>
        <taxon>Eukaryota</taxon>
        <taxon>Viridiplantae</taxon>
        <taxon>Streptophyta</taxon>
        <taxon>Embryophyta</taxon>
        <taxon>Tracheophyta</taxon>
        <taxon>Spermatophyta</taxon>
        <taxon>Magnoliopsida</taxon>
        <taxon>eudicotyledons</taxon>
        <taxon>Gunneridae</taxon>
        <taxon>Pentapetalae</taxon>
        <taxon>Saxifragales</taxon>
        <taxon>Altingiaceae</taxon>
        <taxon>Liquidambar</taxon>
    </lineage>
</organism>
<comment type="caution">
    <text evidence="3">The sequence shown here is derived from an EMBL/GenBank/DDBJ whole genome shotgun (WGS) entry which is preliminary data.</text>
</comment>
<dbReference type="PANTHER" id="PTHR47926">
    <property type="entry name" value="PENTATRICOPEPTIDE REPEAT-CONTAINING PROTEIN"/>
    <property type="match status" value="1"/>
</dbReference>
<dbReference type="InterPro" id="IPR046960">
    <property type="entry name" value="PPR_At4g14850-like_plant"/>
</dbReference>
<dbReference type="Gene3D" id="1.25.40.10">
    <property type="entry name" value="Tetratricopeptide repeat domain"/>
    <property type="match status" value="4"/>
</dbReference>
<dbReference type="FunFam" id="1.25.40.10:FF:001093">
    <property type="entry name" value="Pentatricopeptide repeat-containing protein At2g34400"/>
    <property type="match status" value="1"/>
</dbReference>
<dbReference type="PROSITE" id="PS51375">
    <property type="entry name" value="PPR"/>
    <property type="match status" value="4"/>
</dbReference>
<evidence type="ECO:0008006" key="5">
    <source>
        <dbReference type="Google" id="ProtNLM"/>
    </source>
</evidence>
<keyword evidence="1" id="KW-0677">Repeat</keyword>
<evidence type="ECO:0000256" key="2">
    <source>
        <dbReference type="PROSITE-ProRule" id="PRU00708"/>
    </source>
</evidence>
<dbReference type="Pfam" id="PF01535">
    <property type="entry name" value="PPR"/>
    <property type="match status" value="2"/>
</dbReference>
<dbReference type="PANTHER" id="PTHR47926:SF537">
    <property type="entry name" value="PENTACOTRIPEPTIDE-REPEAT REGION OF PRORP DOMAIN-CONTAINING PROTEIN"/>
    <property type="match status" value="1"/>
</dbReference>
<dbReference type="GO" id="GO:0003723">
    <property type="term" value="F:RNA binding"/>
    <property type="evidence" value="ECO:0007669"/>
    <property type="project" value="InterPro"/>
</dbReference>
<accession>A0AAP0RHV0</accession>